<dbReference type="Pfam" id="PF13442">
    <property type="entry name" value="Cytochrome_CBB3"/>
    <property type="match status" value="1"/>
</dbReference>
<dbReference type="GO" id="GO:0020037">
    <property type="term" value="F:heme binding"/>
    <property type="evidence" value="ECO:0007669"/>
    <property type="project" value="InterPro"/>
</dbReference>
<keyword evidence="4" id="KW-0249">Electron transport</keyword>
<accession>A0A1B4V3P0</accession>
<evidence type="ECO:0000256" key="7">
    <source>
        <dbReference type="SAM" id="SignalP"/>
    </source>
</evidence>
<dbReference type="InterPro" id="IPR009056">
    <property type="entry name" value="Cyt_c-like_dom"/>
</dbReference>
<evidence type="ECO:0000256" key="3">
    <source>
        <dbReference type="ARBA" id="ARBA00022723"/>
    </source>
</evidence>
<evidence type="ECO:0000259" key="8">
    <source>
        <dbReference type="PROSITE" id="PS51007"/>
    </source>
</evidence>
<evidence type="ECO:0000256" key="5">
    <source>
        <dbReference type="ARBA" id="ARBA00023004"/>
    </source>
</evidence>
<dbReference type="InterPro" id="IPR002323">
    <property type="entry name" value="Cyt_CIE"/>
</dbReference>
<gene>
    <name evidence="9" type="ORF">SVA_1420</name>
</gene>
<evidence type="ECO:0000256" key="2">
    <source>
        <dbReference type="ARBA" id="ARBA00022617"/>
    </source>
</evidence>
<keyword evidence="5 6" id="KW-0408">Iron</keyword>
<feature type="chain" id="PRO_5008571134" evidence="7">
    <location>
        <begin position="36"/>
        <end position="153"/>
    </location>
</feature>
<dbReference type="EMBL" id="AP014936">
    <property type="protein sequence ID" value="BAU47985.1"/>
    <property type="molecule type" value="Genomic_DNA"/>
</dbReference>
<keyword evidence="7" id="KW-0732">Signal</keyword>
<dbReference type="PANTHER" id="PTHR40942:SF4">
    <property type="entry name" value="CYTOCHROME C5"/>
    <property type="match status" value="1"/>
</dbReference>
<dbReference type="PANTHER" id="PTHR40942">
    <property type="match status" value="1"/>
</dbReference>
<dbReference type="GO" id="GO:0005506">
    <property type="term" value="F:iron ion binding"/>
    <property type="evidence" value="ECO:0007669"/>
    <property type="project" value="InterPro"/>
</dbReference>
<evidence type="ECO:0000313" key="9">
    <source>
        <dbReference type="EMBL" id="BAU47985.1"/>
    </source>
</evidence>
<keyword evidence="1" id="KW-0813">Transport</keyword>
<feature type="signal peptide" evidence="7">
    <location>
        <begin position="1"/>
        <end position="35"/>
    </location>
</feature>
<keyword evidence="10" id="KW-1185">Reference proteome</keyword>
<dbReference type="KEGG" id="sva:SVA_1420"/>
<name>A0A1B4V3P0_9GAMM</name>
<dbReference type="AlphaFoldDB" id="A0A1B4V3P0"/>
<dbReference type="PROSITE" id="PS51257">
    <property type="entry name" value="PROKAR_LIPOPROTEIN"/>
    <property type="match status" value="1"/>
</dbReference>
<evidence type="ECO:0000256" key="1">
    <source>
        <dbReference type="ARBA" id="ARBA00022448"/>
    </source>
</evidence>
<keyword evidence="2 6" id="KW-0349">Heme</keyword>
<dbReference type="PRINTS" id="PR00607">
    <property type="entry name" value="CYTCHROMECIE"/>
</dbReference>
<evidence type="ECO:0000313" key="10">
    <source>
        <dbReference type="Proteomes" id="UP000218899"/>
    </source>
</evidence>
<proteinExistence type="predicted"/>
<organism evidence="9 10">
    <name type="scientific">Sulfurifustis variabilis</name>
    <dbReference type="NCBI Taxonomy" id="1675686"/>
    <lineage>
        <taxon>Bacteria</taxon>
        <taxon>Pseudomonadati</taxon>
        <taxon>Pseudomonadota</taxon>
        <taxon>Gammaproteobacteria</taxon>
        <taxon>Acidiferrobacterales</taxon>
        <taxon>Acidiferrobacteraceae</taxon>
        <taxon>Sulfurifustis</taxon>
    </lineage>
</organism>
<keyword evidence="3 6" id="KW-0479">Metal-binding</keyword>
<dbReference type="GO" id="GO:0009055">
    <property type="term" value="F:electron transfer activity"/>
    <property type="evidence" value="ECO:0007669"/>
    <property type="project" value="InterPro"/>
</dbReference>
<dbReference type="InterPro" id="IPR036909">
    <property type="entry name" value="Cyt_c-like_dom_sf"/>
</dbReference>
<dbReference type="PROSITE" id="PS51007">
    <property type="entry name" value="CYTC"/>
    <property type="match status" value="1"/>
</dbReference>
<evidence type="ECO:0000256" key="4">
    <source>
        <dbReference type="ARBA" id="ARBA00022982"/>
    </source>
</evidence>
<reference evidence="9 10" key="1">
    <citation type="submission" date="2015-08" db="EMBL/GenBank/DDBJ databases">
        <title>Complete genome sequence of Sulfurifustis variabilis.</title>
        <authorList>
            <person name="Miura A."/>
            <person name="Kojima H."/>
            <person name="Fukui M."/>
        </authorList>
    </citation>
    <scope>NUCLEOTIDE SEQUENCE [LARGE SCALE GENOMIC DNA]</scope>
    <source>
        <strain evidence="10">skN76</strain>
    </source>
</reference>
<protein>
    <submittedName>
        <fullName evidence="9">Cytochrome C</fullName>
    </submittedName>
</protein>
<evidence type="ECO:0000256" key="6">
    <source>
        <dbReference type="PROSITE-ProRule" id="PRU00433"/>
    </source>
</evidence>
<sequence>MQARAMRRRTRVARRTSAATALVLALVGCATDERAAQTSLSGEQVYRETCSACHATGVANAPRLGDRKAWAPLVEEGQAVLTAHAWVGVRAMPPGGGRPDLSLLEFGRAAAYMARAAGERWEDPDAEMLERIREEEEKRVEELRAKKESGTGS</sequence>
<dbReference type="Proteomes" id="UP000218899">
    <property type="component" value="Chromosome"/>
</dbReference>
<feature type="domain" description="Cytochrome c" evidence="8">
    <location>
        <begin position="37"/>
        <end position="136"/>
    </location>
</feature>
<dbReference type="Gene3D" id="1.10.760.10">
    <property type="entry name" value="Cytochrome c-like domain"/>
    <property type="match status" value="1"/>
</dbReference>
<dbReference type="SUPFAM" id="SSF46626">
    <property type="entry name" value="Cytochrome c"/>
    <property type="match status" value="1"/>
</dbReference>